<organism evidence="13 14">
    <name type="scientific">Pectinatus cerevisiiphilus</name>
    <dbReference type="NCBI Taxonomy" id="86956"/>
    <lineage>
        <taxon>Bacteria</taxon>
        <taxon>Bacillati</taxon>
        <taxon>Bacillota</taxon>
        <taxon>Negativicutes</taxon>
        <taxon>Selenomonadales</taxon>
        <taxon>Selenomonadaceae</taxon>
        <taxon>Pectinatus</taxon>
    </lineage>
</organism>
<evidence type="ECO:0000256" key="10">
    <source>
        <dbReference type="ARBA" id="ARBA00023270"/>
    </source>
</evidence>
<dbReference type="UniPathway" id="UPA00034">
    <property type="reaction ID" value="UER00017"/>
</dbReference>
<comment type="function">
    <text evidence="1">Catalyzes the condensation of (S)-aspartate-beta-semialdehyde [(S)-ASA] and pyruvate to 4-hydroxy-tetrahydrodipicolinate (HTPA).</text>
</comment>
<evidence type="ECO:0000256" key="6">
    <source>
        <dbReference type="ARBA" id="ARBA00022605"/>
    </source>
</evidence>
<dbReference type="CDD" id="cd00408">
    <property type="entry name" value="DHDPS-like"/>
    <property type="match status" value="1"/>
</dbReference>
<dbReference type="Gene3D" id="3.20.20.70">
    <property type="entry name" value="Aldolase class I"/>
    <property type="match status" value="1"/>
</dbReference>
<evidence type="ECO:0000256" key="11">
    <source>
        <dbReference type="ARBA" id="ARBA00047836"/>
    </source>
</evidence>
<comment type="similarity">
    <text evidence="3">Belongs to the DapA family.</text>
</comment>
<gene>
    <name evidence="13" type="ORF">EDC37_101136</name>
</gene>
<reference evidence="13 14" key="1">
    <citation type="submission" date="2019-03" db="EMBL/GenBank/DDBJ databases">
        <title>Genomic Encyclopedia of Type Strains, Phase IV (KMG-IV): sequencing the most valuable type-strain genomes for metagenomic binning, comparative biology and taxonomic classification.</title>
        <authorList>
            <person name="Goeker M."/>
        </authorList>
    </citation>
    <scope>NUCLEOTIDE SEQUENCE [LARGE SCALE GENOMIC DNA]</scope>
    <source>
        <strain evidence="13 14">DSM 20467</strain>
    </source>
</reference>
<dbReference type="EMBL" id="SMAA01000001">
    <property type="protein sequence ID" value="TCS81965.1"/>
    <property type="molecule type" value="Genomic_DNA"/>
</dbReference>
<evidence type="ECO:0000313" key="13">
    <source>
        <dbReference type="EMBL" id="TCS81965.1"/>
    </source>
</evidence>
<keyword evidence="10" id="KW-0704">Schiff base</keyword>
<dbReference type="PANTHER" id="PTHR12128:SF66">
    <property type="entry name" value="4-HYDROXY-2-OXOGLUTARATE ALDOLASE, MITOCHONDRIAL"/>
    <property type="match status" value="1"/>
</dbReference>
<dbReference type="GO" id="GO:0008840">
    <property type="term" value="F:4-hydroxy-tetrahydrodipicolinate synthase activity"/>
    <property type="evidence" value="ECO:0007669"/>
    <property type="project" value="UniProtKB-UniRule"/>
</dbReference>
<evidence type="ECO:0000256" key="3">
    <source>
        <dbReference type="ARBA" id="ARBA00007592"/>
    </source>
</evidence>
<keyword evidence="5" id="KW-0963">Cytoplasm</keyword>
<dbReference type="PANTHER" id="PTHR12128">
    <property type="entry name" value="DIHYDRODIPICOLINATE SYNTHASE"/>
    <property type="match status" value="1"/>
</dbReference>
<keyword evidence="14" id="KW-1185">Reference proteome</keyword>
<evidence type="ECO:0000256" key="12">
    <source>
        <dbReference type="NCBIfam" id="TIGR00674"/>
    </source>
</evidence>
<sequence length="243" mass="26437">MKSTLLNGIICAMVTPFDDQQKINLEATKNLIEQLLQNKINGIFILGTNGEFHVMSNEEKLSFADFVVQTVKHKVPVFVGTGSNSTQETIELSQKMEKIGVDALSIITPFLVPITQNELVEHYKRIAASVSIPVILYNIPKNTGISIAVESVTKLAQVKNIIGIKDSSGNIDNIINYIQVTKEYDFSVLSGSDSLILKALKAGATGAIASTSNLLSKIDVGIYNDFCIGNMEEAEKNNSQLNS</sequence>
<evidence type="ECO:0000256" key="5">
    <source>
        <dbReference type="ARBA" id="ARBA00022490"/>
    </source>
</evidence>
<dbReference type="AlphaFoldDB" id="A0A4R3KFP9"/>
<dbReference type="GO" id="GO:0009089">
    <property type="term" value="P:lysine biosynthetic process via diaminopimelate"/>
    <property type="evidence" value="ECO:0007669"/>
    <property type="project" value="UniProtKB-UniRule"/>
</dbReference>
<evidence type="ECO:0000256" key="4">
    <source>
        <dbReference type="ARBA" id="ARBA00012086"/>
    </source>
</evidence>
<dbReference type="Pfam" id="PF00701">
    <property type="entry name" value="DHDPS"/>
    <property type="match status" value="1"/>
</dbReference>
<comment type="caution">
    <text evidence="13">The sequence shown here is derived from an EMBL/GenBank/DDBJ whole genome shotgun (WGS) entry which is preliminary data.</text>
</comment>
<dbReference type="InterPro" id="IPR013785">
    <property type="entry name" value="Aldolase_TIM"/>
</dbReference>
<keyword evidence="7" id="KW-0220">Diaminopimelate biosynthesis</keyword>
<accession>A0A4R3KFP9</accession>
<dbReference type="PROSITE" id="PS00666">
    <property type="entry name" value="DHDPS_2"/>
    <property type="match status" value="1"/>
</dbReference>
<comment type="pathway">
    <text evidence="2">Amino-acid biosynthesis; L-lysine biosynthesis via DAP pathway; (S)-tetrahydrodipicolinate from L-aspartate: step 3/4.</text>
</comment>
<evidence type="ECO:0000313" key="14">
    <source>
        <dbReference type="Proteomes" id="UP000295188"/>
    </source>
</evidence>
<proteinExistence type="inferred from homology"/>
<protein>
    <recommendedName>
        <fullName evidence="4 12">4-hydroxy-tetrahydrodipicolinate synthase</fullName>
        <ecNumber evidence="4 12">4.3.3.7</ecNumber>
    </recommendedName>
</protein>
<dbReference type="SUPFAM" id="SSF51569">
    <property type="entry name" value="Aldolase"/>
    <property type="match status" value="1"/>
</dbReference>
<dbReference type="PRINTS" id="PR00146">
    <property type="entry name" value="DHPICSNTHASE"/>
</dbReference>
<dbReference type="NCBIfam" id="TIGR00674">
    <property type="entry name" value="dapA"/>
    <property type="match status" value="1"/>
</dbReference>
<dbReference type="SMART" id="SM01130">
    <property type="entry name" value="DHDPS"/>
    <property type="match status" value="1"/>
</dbReference>
<evidence type="ECO:0000256" key="7">
    <source>
        <dbReference type="ARBA" id="ARBA00022915"/>
    </source>
</evidence>
<comment type="catalytic activity">
    <reaction evidence="11">
        <text>L-aspartate 4-semialdehyde + pyruvate = (2S,4S)-4-hydroxy-2,3,4,5-tetrahydrodipicolinate + H2O + H(+)</text>
        <dbReference type="Rhea" id="RHEA:34171"/>
        <dbReference type="ChEBI" id="CHEBI:15361"/>
        <dbReference type="ChEBI" id="CHEBI:15377"/>
        <dbReference type="ChEBI" id="CHEBI:15378"/>
        <dbReference type="ChEBI" id="CHEBI:67139"/>
        <dbReference type="ChEBI" id="CHEBI:537519"/>
        <dbReference type="EC" id="4.3.3.7"/>
    </reaction>
</comment>
<keyword evidence="9" id="KW-0456">Lyase</keyword>
<dbReference type="Proteomes" id="UP000295188">
    <property type="component" value="Unassembled WGS sequence"/>
</dbReference>
<name>A0A4R3KFP9_9FIRM</name>
<dbReference type="InterPro" id="IPR005263">
    <property type="entry name" value="DapA"/>
</dbReference>
<keyword evidence="8" id="KW-0457">Lysine biosynthesis</keyword>
<dbReference type="InterPro" id="IPR002220">
    <property type="entry name" value="DapA-like"/>
</dbReference>
<dbReference type="InterPro" id="IPR020625">
    <property type="entry name" value="Schiff_base-form_aldolases_AS"/>
</dbReference>
<dbReference type="GO" id="GO:0019877">
    <property type="term" value="P:diaminopimelate biosynthetic process"/>
    <property type="evidence" value="ECO:0007669"/>
    <property type="project" value="UniProtKB-KW"/>
</dbReference>
<keyword evidence="6" id="KW-0028">Amino-acid biosynthesis</keyword>
<evidence type="ECO:0000256" key="2">
    <source>
        <dbReference type="ARBA" id="ARBA00005120"/>
    </source>
</evidence>
<evidence type="ECO:0000256" key="8">
    <source>
        <dbReference type="ARBA" id="ARBA00023154"/>
    </source>
</evidence>
<dbReference type="EC" id="4.3.3.7" evidence="4 12"/>
<evidence type="ECO:0000256" key="9">
    <source>
        <dbReference type="ARBA" id="ARBA00023239"/>
    </source>
</evidence>
<evidence type="ECO:0000256" key="1">
    <source>
        <dbReference type="ARBA" id="ARBA00003294"/>
    </source>
</evidence>
<dbReference type="RefSeq" id="WP_243642149.1">
    <property type="nucleotide sequence ID" value="NZ_SMAA01000001.1"/>
</dbReference>